<dbReference type="SUPFAM" id="SSF51905">
    <property type="entry name" value="FAD/NAD(P)-binding domain"/>
    <property type="match status" value="1"/>
</dbReference>
<dbReference type="AlphaFoldDB" id="A0A1M5U944"/>
<dbReference type="Gene3D" id="3.50.50.60">
    <property type="entry name" value="FAD/NAD(P)-binding domain"/>
    <property type="match status" value="1"/>
</dbReference>
<dbReference type="InterPro" id="IPR050407">
    <property type="entry name" value="Geranylgeranyl_reductase"/>
</dbReference>
<reference evidence="2" key="1">
    <citation type="submission" date="2016-11" db="EMBL/GenBank/DDBJ databases">
        <authorList>
            <person name="Varghese N."/>
            <person name="Submissions S."/>
        </authorList>
    </citation>
    <scope>NUCLEOTIDE SEQUENCE [LARGE SCALE GENOMIC DNA]</scope>
    <source>
        <strain evidence="2">DSM 100572</strain>
    </source>
</reference>
<dbReference type="EMBL" id="FQXQ01000002">
    <property type="protein sequence ID" value="SHH59386.1"/>
    <property type="molecule type" value="Genomic_DNA"/>
</dbReference>
<gene>
    <name evidence="1" type="ORF">SAMN05444281_1103</name>
</gene>
<dbReference type="RefSeq" id="WP_229742959.1">
    <property type="nucleotide sequence ID" value="NZ_BMEN01000002.1"/>
</dbReference>
<dbReference type="Pfam" id="PF05834">
    <property type="entry name" value="Lycopene_cycl"/>
    <property type="match status" value="1"/>
</dbReference>
<name>A0A1M5U944_9FLAO</name>
<dbReference type="Proteomes" id="UP000184109">
    <property type="component" value="Unassembled WGS sequence"/>
</dbReference>
<accession>A0A1M5U944</accession>
<proteinExistence type="predicted"/>
<keyword evidence="2" id="KW-1185">Reference proteome</keyword>
<dbReference type="InterPro" id="IPR036188">
    <property type="entry name" value="FAD/NAD-bd_sf"/>
</dbReference>
<evidence type="ECO:0000313" key="1">
    <source>
        <dbReference type="EMBL" id="SHH59386.1"/>
    </source>
</evidence>
<protein>
    <submittedName>
        <fullName evidence="1">2,3-di-O-geranylgeranylglyceryl phosphate reductase</fullName>
    </submittedName>
</protein>
<evidence type="ECO:0000313" key="2">
    <source>
        <dbReference type="Proteomes" id="UP000184109"/>
    </source>
</evidence>
<dbReference type="PRINTS" id="PR00420">
    <property type="entry name" value="RNGMNOXGNASE"/>
</dbReference>
<sequence>MKNTQTTFDVLIVGAGTAGLMLARELGNEKCKTLLIDRKKDLLNFSFNTLGSFMNLSSFGLTKNVVAQELESAIIYSKNFRKKIKGCGYILDKKKLHQELLNSLDENYITIKKNIHIKEVKKDEKGFFTEVIDKNKKSYSAKIIIDASGIVGVLSKQVGLLPKNMILATGVEYNVKYKGKPGQGHLLIGKQYHGGYGWIFPLQNNRAILGFGSFEGAVIKELKPRLNEILKFPLIASLVEKDNETVEGGSIPITPVLEKFVDHNLVCVGDSVSQVNPVVGEGYKFIFEAAIMASKSIVKTLENNDYSLLHEYELEWKARFLKSYQRAKYSQEKIFKYSRKDHLVDLMLLLLKLRSDKSIIRSLSGEFFNDPIIKD</sequence>
<dbReference type="PANTHER" id="PTHR42685">
    <property type="entry name" value="GERANYLGERANYL DIPHOSPHATE REDUCTASE"/>
    <property type="match status" value="1"/>
</dbReference>
<organism evidence="1 2">
    <name type="scientific">Wenyingzhuangia marina</name>
    <dbReference type="NCBI Taxonomy" id="1195760"/>
    <lineage>
        <taxon>Bacteria</taxon>
        <taxon>Pseudomonadati</taxon>
        <taxon>Bacteroidota</taxon>
        <taxon>Flavobacteriia</taxon>
        <taxon>Flavobacteriales</taxon>
        <taxon>Flavobacteriaceae</taxon>
        <taxon>Wenyingzhuangia</taxon>
    </lineage>
</organism>
<dbReference type="PANTHER" id="PTHR42685:SF18">
    <property type="entry name" value="DIGERANYLGERANYLGLYCEROPHOSPHOLIPID REDUCTASE"/>
    <property type="match status" value="1"/>
</dbReference>
<dbReference type="STRING" id="1195760.SAMN05444281_1103"/>